<dbReference type="AlphaFoldDB" id="A0A1E3AYL3"/>
<accession>A0A1E3AYL3</accession>
<dbReference type="Proteomes" id="UP000095003">
    <property type="component" value="Unassembled WGS sequence"/>
</dbReference>
<organism evidence="2 3">
    <name type="scientific">Eisenbergiella tayi</name>
    <dbReference type="NCBI Taxonomy" id="1432052"/>
    <lineage>
        <taxon>Bacteria</taxon>
        <taxon>Bacillati</taxon>
        <taxon>Bacillota</taxon>
        <taxon>Clostridia</taxon>
        <taxon>Lachnospirales</taxon>
        <taxon>Lachnospiraceae</taxon>
        <taxon>Eisenbergiella</taxon>
    </lineage>
</organism>
<keyword evidence="1" id="KW-0472">Membrane</keyword>
<evidence type="ECO:0000313" key="3">
    <source>
        <dbReference type="Proteomes" id="UP000095003"/>
    </source>
</evidence>
<evidence type="ECO:0000256" key="1">
    <source>
        <dbReference type="SAM" id="Phobius"/>
    </source>
</evidence>
<dbReference type="RefSeq" id="WP_141702874.1">
    <property type="nucleotide sequence ID" value="NZ_DAWDRA010000024.1"/>
</dbReference>
<gene>
    <name evidence="2" type="ORF">BEH84_01499</name>
</gene>
<sequence>MQKFIFTKSLRILIVSLLLSAVFFQKERSQVLMIVVFLIWLSVIIATVLWQPSRKLIIRLKRQAEESRNRNALQTVDLPYESERTSAEPPVSNPIIHQEILQEHQDEMMLRHIALRITDKLKSAYPHATWQWQSKPFLQNILQGSTVRIAVEEMAEFTHADITFDRFGRIHVEPMIIGSFAAPPVSDDTDTESVEAAPEPPVVDVNVWYELIGQKALENIITELNTNGYTKLSIKENGDIVINRQKKETVQATLDAFPGKPYWEELITVLEENELKGKITGSSLQVSWI</sequence>
<evidence type="ECO:0000313" key="2">
    <source>
        <dbReference type="EMBL" id="ODM13780.1"/>
    </source>
</evidence>
<proteinExistence type="predicted"/>
<reference evidence="2 3" key="1">
    <citation type="submission" date="2016-07" db="EMBL/GenBank/DDBJ databases">
        <title>Characterization of isolates of Eisenbergiella tayi derived from blood cultures, using whole genome sequencing.</title>
        <authorList>
            <person name="Burdz T."/>
            <person name="Wiebe D."/>
            <person name="Huynh C."/>
            <person name="Bernard K."/>
        </authorList>
    </citation>
    <scope>NUCLEOTIDE SEQUENCE [LARGE SCALE GENOMIC DNA]</scope>
    <source>
        <strain evidence="2 3">NML 120489</strain>
    </source>
</reference>
<keyword evidence="1" id="KW-1133">Transmembrane helix</keyword>
<keyword evidence="1" id="KW-0812">Transmembrane</keyword>
<feature type="transmembrane region" description="Helical" evidence="1">
    <location>
        <begin position="31"/>
        <end position="50"/>
    </location>
</feature>
<name>A0A1E3AYL3_9FIRM</name>
<protein>
    <submittedName>
        <fullName evidence="2">Uncharacterized protein</fullName>
    </submittedName>
</protein>
<dbReference type="EMBL" id="MCGI01000001">
    <property type="protein sequence ID" value="ODM13780.1"/>
    <property type="molecule type" value="Genomic_DNA"/>
</dbReference>
<comment type="caution">
    <text evidence="2">The sequence shown here is derived from an EMBL/GenBank/DDBJ whole genome shotgun (WGS) entry which is preliminary data.</text>
</comment>
<feature type="transmembrane region" description="Helical" evidence="1">
    <location>
        <begin position="9"/>
        <end position="25"/>
    </location>
</feature>